<keyword evidence="2" id="KW-0560">Oxidoreductase</keyword>
<keyword evidence="3" id="KW-1185">Reference proteome</keyword>
<dbReference type="Gene3D" id="1.20.5.810">
    <property type="entry name" value="AhpD-like"/>
    <property type="match status" value="1"/>
</dbReference>
<dbReference type="NCBIfam" id="TIGR01926">
    <property type="entry name" value="peroxid_rel"/>
    <property type="match status" value="1"/>
</dbReference>
<protein>
    <submittedName>
        <fullName evidence="2">Peroxidase-related enzyme</fullName>
    </submittedName>
</protein>
<dbReference type="EMBL" id="JAQLOI010000003">
    <property type="protein sequence ID" value="MDB1125039.1"/>
    <property type="molecule type" value="Genomic_DNA"/>
</dbReference>
<dbReference type="Gene3D" id="1.20.1290.10">
    <property type="entry name" value="AhpD-like"/>
    <property type="match status" value="1"/>
</dbReference>
<sequence length="192" mass="21769">MNQPETKISRFSVPEFNTLPQDIKDTFLAFQEKLGFVPNVFFALAHRPAELRAFLAYNEATMGKESGLTAAEKEMLIIAFSNYNGCTYCVMSHGAVLRLESGDKYLAEKIAVNYREANITPRQKAMINFAMQITKEPSTIGAEDFEILRSHGLNDEDIWDIGSITAFFNLSNRMMDLLAVRPDDQFFMMGRD</sequence>
<name>A0ABT4YVJ5_9VIBR</name>
<dbReference type="PANTHER" id="PTHR35446:SF2">
    <property type="entry name" value="CARBOXYMUCONOLACTONE DECARBOXYLASE-LIKE DOMAIN-CONTAINING PROTEIN"/>
    <property type="match status" value="1"/>
</dbReference>
<dbReference type="GO" id="GO:0004601">
    <property type="term" value="F:peroxidase activity"/>
    <property type="evidence" value="ECO:0007669"/>
    <property type="project" value="UniProtKB-KW"/>
</dbReference>
<dbReference type="RefSeq" id="WP_272138382.1">
    <property type="nucleotide sequence ID" value="NZ_JAQLOI010000003.1"/>
</dbReference>
<proteinExistence type="predicted"/>
<accession>A0ABT4YVJ5</accession>
<dbReference type="InterPro" id="IPR004675">
    <property type="entry name" value="AhpD_core"/>
</dbReference>
<keyword evidence="2" id="KW-0575">Peroxidase</keyword>
<comment type="caution">
    <text evidence="2">The sequence shown here is derived from an EMBL/GenBank/DDBJ whole genome shotgun (WGS) entry which is preliminary data.</text>
</comment>
<evidence type="ECO:0000313" key="2">
    <source>
        <dbReference type="EMBL" id="MDB1125039.1"/>
    </source>
</evidence>
<dbReference type="InterPro" id="IPR029032">
    <property type="entry name" value="AhpD-like"/>
</dbReference>
<dbReference type="PANTHER" id="PTHR35446">
    <property type="entry name" value="SI:CH211-175M2.5"/>
    <property type="match status" value="1"/>
</dbReference>
<reference evidence="2 3" key="1">
    <citation type="submission" date="2023-01" db="EMBL/GenBank/DDBJ databases">
        <title>Vibrio sp. KJ40-1 sp.nov, isolated from marine algae.</title>
        <authorList>
            <person name="Butt M."/>
            <person name="Kim J.M.J."/>
            <person name="Jeon C.O.C."/>
        </authorList>
    </citation>
    <scope>NUCLEOTIDE SEQUENCE [LARGE SCALE GENOMIC DNA]</scope>
    <source>
        <strain evidence="2 3">KJ40-1</strain>
    </source>
</reference>
<evidence type="ECO:0000313" key="3">
    <source>
        <dbReference type="Proteomes" id="UP001210678"/>
    </source>
</evidence>
<dbReference type="NCBIfam" id="TIGR00778">
    <property type="entry name" value="ahpD_dom"/>
    <property type="match status" value="1"/>
</dbReference>
<organism evidence="2 3">
    <name type="scientific">Vibrio algarum</name>
    <dbReference type="NCBI Taxonomy" id="3020714"/>
    <lineage>
        <taxon>Bacteria</taxon>
        <taxon>Pseudomonadati</taxon>
        <taxon>Pseudomonadota</taxon>
        <taxon>Gammaproteobacteria</taxon>
        <taxon>Vibrionales</taxon>
        <taxon>Vibrionaceae</taxon>
        <taxon>Vibrio</taxon>
    </lineage>
</organism>
<dbReference type="Proteomes" id="UP001210678">
    <property type="component" value="Unassembled WGS sequence"/>
</dbReference>
<dbReference type="InterPro" id="IPR010195">
    <property type="entry name" value="Uncharacterised_peroxidase-rel"/>
</dbReference>
<dbReference type="InterPro" id="IPR003779">
    <property type="entry name" value="CMD-like"/>
</dbReference>
<feature type="domain" description="Carboxymuconolactone decarboxylase-like" evidence="1">
    <location>
        <begin position="48"/>
        <end position="98"/>
    </location>
</feature>
<dbReference type="Pfam" id="PF02627">
    <property type="entry name" value="CMD"/>
    <property type="match status" value="1"/>
</dbReference>
<dbReference type="SUPFAM" id="SSF69118">
    <property type="entry name" value="AhpD-like"/>
    <property type="match status" value="1"/>
</dbReference>
<gene>
    <name evidence="2" type="ORF">PGX00_15890</name>
</gene>
<evidence type="ECO:0000259" key="1">
    <source>
        <dbReference type="Pfam" id="PF02627"/>
    </source>
</evidence>